<dbReference type="InterPro" id="IPR027417">
    <property type="entry name" value="P-loop_NTPase"/>
</dbReference>
<dbReference type="Gramene" id="OB01G10970.1">
    <property type="protein sequence ID" value="OB01G10970.1"/>
    <property type="gene ID" value="OB01G10970"/>
</dbReference>
<dbReference type="EnsemblPlants" id="OB01G10970.1">
    <property type="protein sequence ID" value="OB01G10970.1"/>
    <property type="gene ID" value="OB01G10970"/>
</dbReference>
<feature type="domain" description="Disease resistance protein winged helix" evidence="5">
    <location>
        <begin position="418"/>
        <end position="483"/>
    </location>
</feature>
<keyword evidence="1" id="KW-0433">Leucine-rich repeat</keyword>
<evidence type="ECO:0000313" key="8">
    <source>
        <dbReference type="Proteomes" id="UP000006038"/>
    </source>
</evidence>
<dbReference type="PANTHER" id="PTHR36766:SF64">
    <property type="entry name" value="OS12G0206100 PROTEIN"/>
    <property type="match status" value="1"/>
</dbReference>
<dbReference type="STRING" id="4533.J3KVU1"/>
<dbReference type="Gene3D" id="3.80.10.10">
    <property type="entry name" value="Ribonuclease Inhibitor"/>
    <property type="match status" value="2"/>
</dbReference>
<dbReference type="Pfam" id="PF25019">
    <property type="entry name" value="LRR_R13L1-DRL21"/>
    <property type="match status" value="1"/>
</dbReference>
<dbReference type="Proteomes" id="UP000006038">
    <property type="component" value="Chromosome 1"/>
</dbReference>
<dbReference type="InterPro" id="IPR058922">
    <property type="entry name" value="WHD_DRP"/>
</dbReference>
<accession>J3KVU1</accession>
<dbReference type="InterPro" id="IPR056789">
    <property type="entry name" value="LRR_R13L1-DRL21"/>
</dbReference>
<dbReference type="Gene3D" id="3.40.50.300">
    <property type="entry name" value="P-loop containing nucleotide triphosphate hydrolases"/>
    <property type="match status" value="1"/>
</dbReference>
<dbReference type="AlphaFoldDB" id="J3KVU1"/>
<dbReference type="SUPFAM" id="SSF52058">
    <property type="entry name" value="L domain-like"/>
    <property type="match status" value="2"/>
</dbReference>
<keyword evidence="2" id="KW-0611">Plant defense</keyword>
<protein>
    <submittedName>
        <fullName evidence="7">Uncharacterized protein</fullName>
    </submittedName>
</protein>
<evidence type="ECO:0000259" key="6">
    <source>
        <dbReference type="Pfam" id="PF25019"/>
    </source>
</evidence>
<dbReference type="HOGENOM" id="CLU_000837_8_4_1"/>
<feature type="compositionally biased region" description="Basic and acidic residues" evidence="3">
    <location>
        <begin position="68"/>
        <end position="79"/>
    </location>
</feature>
<feature type="domain" description="NB-ARC" evidence="4">
    <location>
        <begin position="156"/>
        <end position="332"/>
    </location>
</feature>
<evidence type="ECO:0000313" key="7">
    <source>
        <dbReference type="EnsemblPlants" id="OB01G10970.1"/>
    </source>
</evidence>
<dbReference type="Pfam" id="PF23559">
    <property type="entry name" value="WHD_DRP"/>
    <property type="match status" value="1"/>
</dbReference>
<proteinExistence type="predicted"/>
<evidence type="ECO:0000256" key="3">
    <source>
        <dbReference type="SAM" id="MobiDB-lite"/>
    </source>
</evidence>
<dbReference type="InterPro" id="IPR032675">
    <property type="entry name" value="LRR_dom_sf"/>
</dbReference>
<evidence type="ECO:0000256" key="1">
    <source>
        <dbReference type="ARBA" id="ARBA00022614"/>
    </source>
</evidence>
<keyword evidence="8" id="KW-1185">Reference proteome</keyword>
<reference evidence="7" key="1">
    <citation type="journal article" date="2013" name="Nat. Commun.">
        <title>Whole-genome sequencing of Oryza brachyantha reveals mechanisms underlying Oryza genome evolution.</title>
        <authorList>
            <person name="Chen J."/>
            <person name="Huang Q."/>
            <person name="Gao D."/>
            <person name="Wang J."/>
            <person name="Lang Y."/>
            <person name="Liu T."/>
            <person name="Li B."/>
            <person name="Bai Z."/>
            <person name="Luis Goicoechea J."/>
            <person name="Liang C."/>
            <person name="Chen C."/>
            <person name="Zhang W."/>
            <person name="Sun S."/>
            <person name="Liao Y."/>
            <person name="Zhang X."/>
            <person name="Yang L."/>
            <person name="Song C."/>
            <person name="Wang M."/>
            <person name="Shi J."/>
            <person name="Liu G."/>
            <person name="Liu J."/>
            <person name="Zhou H."/>
            <person name="Zhou W."/>
            <person name="Yu Q."/>
            <person name="An N."/>
            <person name="Chen Y."/>
            <person name="Cai Q."/>
            <person name="Wang B."/>
            <person name="Liu B."/>
            <person name="Min J."/>
            <person name="Huang Y."/>
            <person name="Wu H."/>
            <person name="Li Z."/>
            <person name="Zhang Y."/>
            <person name="Yin Y."/>
            <person name="Song W."/>
            <person name="Jiang J."/>
            <person name="Jackson S.A."/>
            <person name="Wing R.A."/>
            <person name="Wang J."/>
            <person name="Chen M."/>
        </authorList>
    </citation>
    <scope>NUCLEOTIDE SEQUENCE [LARGE SCALE GENOMIC DNA]</scope>
    <source>
        <strain evidence="7">cv. IRGC 101232</strain>
    </source>
</reference>
<sequence length="1244" mass="139706">MIRDELDRSAGHDATPDLGDGLAARVVHARHATRGAAGNWLSCFSSCCRPSRHDNATVAGSPSMASQTKHDNEHTKELPFNRADISQKLKTLIEGLDSICPAVSELIKTYPTSVPAPMKRPATSSVITQKKLNGRDAIFHQTIDEMLKCGTHHDHTENMSVLPIVGPGDIGKTTFTQHLYNDNRAKQHFTAFGWVCVSTNFDVTELSRKILKSLDANGSEGSIRDYDKCELDQLHKFIQEKLKSKKFLIVFDDIWEHDSSKPTSTKSFSKGEWEKLLAPLGMGETSGNMVLVTTRFPKVANAVTKGTNQVDLHGLEPDEFWEFFRQCAFSGTEDDNDMEILTDIAKQIAKKLKCSPLAAKTVGPLLHKNPTRKHWRQILEKEEWLKQKDGDDSIIPALKISYDYLPFHLKKCFSYCALFPEDYKFDMLEISCFWDSIGIIDSNGKNDKTEDIGSRYLSELYDNGFMMKGDDNHYVMHDLLHELSQIVSSAECAYINYSSFRADDIQPSIRHLSITIKDKYIESFKGEMEKLKDRVDIRNLRSVMIFGGYRSIRTANVLKDTLNQILALRVLFIFINSPDSLPHNFSKLVHLRYLKIETLWRCEVCIPSTVSKLYHLKFLDLKSWGGNDYNLPKDFSRLINLHHFLADEEFHSNVSEVGKMKCLLELKEFHVKKGTLGFELAQLGQLQELGGELCICGLENVNKEEAVEAKLKDKSNLSKLRLVCGTEHGDDILDSLEPHSNLTELSIVNVGGGLAPSWLGKNMHITNLDTLHLDGLDSLECIDCPNLNELPLSSCSGSSAEETNTMWFPNLCRLEIRGCPQLSLALVPHTSTLTYIHLNDTILTLDNDVCFQGYNGALAFQNLGYFEGIYSTAYIRHMSLIDFQPLHSLQKLLINLEDCECEDTFFRGLDEDVNVVVFNSIKDLGLYHFSLTRKVLSNLFKCFPALHGLSITSKESNEEVTLQIPSSCSLRYINLWDCKNLMLPVNDGVGLGNLTSLESLTIGDCGNIFSQWYSHMGKATQTTSNPFPSSLSKLYIYKESSIYSMALLSNLTALTSLRLEDCYNLTKDGFNPLITSSLKELSIINSGSVAADLLAEMATMPEVAFQLEHLEVDSISAALVAPVCSFLAPTLRKLSICGDDRVKVFSDEQEGALQLLTSLERLSFYDSDVLQSLPEGLHQLPSLTELRICRCPGIKSLPKKGLPSSLEKLSVSDCSSELEEQSKIFQEEKNKRFEEERERQSESD</sequence>
<name>J3KVU1_ORYBR</name>
<organism evidence="7">
    <name type="scientific">Oryza brachyantha</name>
    <name type="common">malo sina</name>
    <dbReference type="NCBI Taxonomy" id="4533"/>
    <lineage>
        <taxon>Eukaryota</taxon>
        <taxon>Viridiplantae</taxon>
        <taxon>Streptophyta</taxon>
        <taxon>Embryophyta</taxon>
        <taxon>Tracheophyta</taxon>
        <taxon>Spermatophyta</taxon>
        <taxon>Magnoliopsida</taxon>
        <taxon>Liliopsida</taxon>
        <taxon>Poales</taxon>
        <taxon>Poaceae</taxon>
        <taxon>BOP clade</taxon>
        <taxon>Oryzoideae</taxon>
        <taxon>Oryzeae</taxon>
        <taxon>Oryzinae</taxon>
        <taxon>Oryza</taxon>
    </lineage>
</organism>
<dbReference type="Pfam" id="PF00931">
    <property type="entry name" value="NB-ARC"/>
    <property type="match status" value="1"/>
</dbReference>
<dbReference type="GO" id="GO:0006952">
    <property type="term" value="P:defense response"/>
    <property type="evidence" value="ECO:0007669"/>
    <property type="project" value="UniProtKB-KW"/>
</dbReference>
<dbReference type="GO" id="GO:0043531">
    <property type="term" value="F:ADP binding"/>
    <property type="evidence" value="ECO:0007669"/>
    <property type="project" value="InterPro"/>
</dbReference>
<dbReference type="InterPro" id="IPR002182">
    <property type="entry name" value="NB-ARC"/>
</dbReference>
<dbReference type="Gene3D" id="1.10.10.10">
    <property type="entry name" value="Winged helix-like DNA-binding domain superfamily/Winged helix DNA-binding domain"/>
    <property type="match status" value="1"/>
</dbReference>
<dbReference type="PRINTS" id="PR00364">
    <property type="entry name" value="DISEASERSIST"/>
</dbReference>
<dbReference type="eggNOG" id="KOG4658">
    <property type="taxonomic scope" value="Eukaryota"/>
</dbReference>
<dbReference type="InterPro" id="IPR036388">
    <property type="entry name" value="WH-like_DNA-bd_sf"/>
</dbReference>
<evidence type="ECO:0000256" key="2">
    <source>
        <dbReference type="ARBA" id="ARBA00022821"/>
    </source>
</evidence>
<feature type="compositionally biased region" description="Polar residues" evidence="3">
    <location>
        <begin position="58"/>
        <end position="67"/>
    </location>
</feature>
<dbReference type="SUPFAM" id="SSF52540">
    <property type="entry name" value="P-loop containing nucleoside triphosphate hydrolases"/>
    <property type="match status" value="1"/>
</dbReference>
<dbReference type="OMA" id="CTHETAN"/>
<dbReference type="PANTHER" id="PTHR36766">
    <property type="entry name" value="PLANT BROAD-SPECTRUM MILDEW RESISTANCE PROTEIN RPW8"/>
    <property type="match status" value="1"/>
</dbReference>
<feature type="region of interest" description="Disordered" evidence="3">
    <location>
        <begin position="54"/>
        <end position="80"/>
    </location>
</feature>
<evidence type="ECO:0000259" key="5">
    <source>
        <dbReference type="Pfam" id="PF23559"/>
    </source>
</evidence>
<evidence type="ECO:0000259" key="4">
    <source>
        <dbReference type="Pfam" id="PF00931"/>
    </source>
</evidence>
<feature type="domain" description="R13L1/DRL21-like LRR repeat region" evidence="6">
    <location>
        <begin position="680"/>
        <end position="791"/>
    </location>
</feature>
<reference evidence="7" key="2">
    <citation type="submission" date="2013-04" db="UniProtKB">
        <authorList>
            <consortium name="EnsemblPlants"/>
        </authorList>
    </citation>
    <scope>IDENTIFICATION</scope>
</reference>